<feature type="transmembrane region" description="Helical" evidence="1">
    <location>
        <begin position="123"/>
        <end position="141"/>
    </location>
</feature>
<feature type="transmembrane region" description="Helical" evidence="1">
    <location>
        <begin position="62"/>
        <end position="83"/>
    </location>
</feature>
<feature type="transmembrane region" description="Helical" evidence="1">
    <location>
        <begin position="95"/>
        <end position="117"/>
    </location>
</feature>
<dbReference type="EMBL" id="JACIDJ010000001">
    <property type="protein sequence ID" value="MBB3896652.1"/>
    <property type="molecule type" value="Genomic_DNA"/>
</dbReference>
<gene>
    <name evidence="2" type="ORF">GGQ83_000078</name>
</gene>
<feature type="transmembrane region" description="Helical" evidence="1">
    <location>
        <begin position="36"/>
        <end position="56"/>
    </location>
</feature>
<dbReference type="AlphaFoldDB" id="A0A840A713"/>
<keyword evidence="1" id="KW-1133">Transmembrane helix</keyword>
<dbReference type="RefSeq" id="WP_184381620.1">
    <property type="nucleotide sequence ID" value="NZ_JACIDJ010000001.1"/>
</dbReference>
<evidence type="ECO:0000256" key="1">
    <source>
        <dbReference type="SAM" id="Phobius"/>
    </source>
</evidence>
<feature type="transmembrane region" description="Helical" evidence="1">
    <location>
        <begin position="270"/>
        <end position="298"/>
    </location>
</feature>
<protein>
    <submittedName>
        <fullName evidence="2">Uncharacterized protein</fullName>
    </submittedName>
</protein>
<evidence type="ECO:0000313" key="2">
    <source>
        <dbReference type="EMBL" id="MBB3896652.1"/>
    </source>
</evidence>
<feature type="transmembrane region" description="Helical" evidence="1">
    <location>
        <begin position="216"/>
        <end position="237"/>
    </location>
</feature>
<feature type="transmembrane region" description="Helical" evidence="1">
    <location>
        <begin position="177"/>
        <end position="195"/>
    </location>
</feature>
<reference evidence="2 3" key="1">
    <citation type="submission" date="2020-08" db="EMBL/GenBank/DDBJ databases">
        <title>Genomic Encyclopedia of Type Strains, Phase IV (KMG-IV): sequencing the most valuable type-strain genomes for metagenomic binning, comparative biology and taxonomic classification.</title>
        <authorList>
            <person name="Goeker M."/>
        </authorList>
    </citation>
    <scope>NUCLEOTIDE SEQUENCE [LARGE SCALE GENOMIC DNA]</scope>
    <source>
        <strain evidence="2 3">DSM 19979</strain>
    </source>
</reference>
<accession>A0A840A713</accession>
<keyword evidence="1" id="KW-0472">Membrane</keyword>
<evidence type="ECO:0000313" key="3">
    <source>
        <dbReference type="Proteomes" id="UP000553193"/>
    </source>
</evidence>
<keyword evidence="3" id="KW-1185">Reference proteome</keyword>
<name>A0A840A713_9PROT</name>
<keyword evidence="1" id="KW-0812">Transmembrane</keyword>
<feature type="transmembrane region" description="Helical" evidence="1">
    <location>
        <begin position="6"/>
        <end position="29"/>
    </location>
</feature>
<comment type="caution">
    <text evidence="2">The sequence shown here is derived from an EMBL/GenBank/DDBJ whole genome shotgun (WGS) entry which is preliminary data.</text>
</comment>
<proteinExistence type="predicted"/>
<feature type="transmembrane region" description="Helical" evidence="1">
    <location>
        <begin position="153"/>
        <end position="171"/>
    </location>
</feature>
<dbReference type="Proteomes" id="UP000553193">
    <property type="component" value="Unassembled WGS sequence"/>
</dbReference>
<organism evidence="2 3">
    <name type="scientific">Roseococcus suduntuyensis</name>
    <dbReference type="NCBI Taxonomy" id="455361"/>
    <lineage>
        <taxon>Bacteria</taxon>
        <taxon>Pseudomonadati</taxon>
        <taxon>Pseudomonadota</taxon>
        <taxon>Alphaproteobacteria</taxon>
        <taxon>Acetobacterales</taxon>
        <taxon>Roseomonadaceae</taxon>
        <taxon>Roseococcus</taxon>
    </lineage>
</organism>
<sequence>MMEGWFPYALAMLARSAALGSAAFLLVAAPPAVRPLARYVTTVAAVLAVLVALLVLPSTAGWGGWIGALMALGGGAATAALAWKDGPPAPIVGAAAVLLLGGILQGGAHAGALPVLATFLRESGAAIWMGSLPLLWFALRGTGAMRSARKHRILALGGMALALPGVLLLGAQAGTGFAASGAMILATAVLMLGLVKLTLWQAWLLRGEVPPDRLQALTESSILIATALCGPIAALFMGVLVPGLWAVLPVFLLAAALALSVWFPALPGGILALLLVGAGTVALGAGAALVGLLAVMAGCLRWLSRRQPETCEGSTSQAFWPGVALAALVAALLVHAV</sequence>
<feature type="transmembrane region" description="Helical" evidence="1">
    <location>
        <begin position="318"/>
        <end position="336"/>
    </location>
</feature>